<feature type="transmembrane region" description="Helical" evidence="1">
    <location>
        <begin position="58"/>
        <end position="78"/>
    </location>
</feature>
<gene>
    <name evidence="2" type="ORF">RRG08_058422</name>
</gene>
<dbReference type="Proteomes" id="UP001283361">
    <property type="component" value="Unassembled WGS sequence"/>
</dbReference>
<dbReference type="EMBL" id="JAWDGP010001256">
    <property type="protein sequence ID" value="KAK3793353.1"/>
    <property type="molecule type" value="Genomic_DNA"/>
</dbReference>
<sequence>MDKGPQLLRQYRSVAHLSQRIYHAKGSSDEVLCGLLVDPLSTGGDAVEMQIMPVWFRFIQAFCVFVLVADLLAMIFTIL</sequence>
<organism evidence="2 3">
    <name type="scientific">Elysia crispata</name>
    <name type="common">lettuce slug</name>
    <dbReference type="NCBI Taxonomy" id="231223"/>
    <lineage>
        <taxon>Eukaryota</taxon>
        <taxon>Metazoa</taxon>
        <taxon>Spiralia</taxon>
        <taxon>Lophotrochozoa</taxon>
        <taxon>Mollusca</taxon>
        <taxon>Gastropoda</taxon>
        <taxon>Heterobranchia</taxon>
        <taxon>Euthyneura</taxon>
        <taxon>Panpulmonata</taxon>
        <taxon>Sacoglossa</taxon>
        <taxon>Placobranchoidea</taxon>
        <taxon>Plakobranchidae</taxon>
        <taxon>Elysia</taxon>
    </lineage>
</organism>
<keyword evidence="3" id="KW-1185">Reference proteome</keyword>
<keyword evidence="1" id="KW-0472">Membrane</keyword>
<evidence type="ECO:0000313" key="3">
    <source>
        <dbReference type="Proteomes" id="UP001283361"/>
    </source>
</evidence>
<accession>A0AAE1AT22</accession>
<comment type="caution">
    <text evidence="2">The sequence shown here is derived from an EMBL/GenBank/DDBJ whole genome shotgun (WGS) entry which is preliminary data.</text>
</comment>
<proteinExistence type="predicted"/>
<reference evidence="2" key="1">
    <citation type="journal article" date="2023" name="G3 (Bethesda)">
        <title>A reference genome for the long-term kleptoplast-retaining sea slug Elysia crispata morphotype clarki.</title>
        <authorList>
            <person name="Eastman K.E."/>
            <person name="Pendleton A.L."/>
            <person name="Shaikh M.A."/>
            <person name="Suttiyut T."/>
            <person name="Ogas R."/>
            <person name="Tomko P."/>
            <person name="Gavelis G."/>
            <person name="Widhalm J.R."/>
            <person name="Wisecaver J.H."/>
        </authorList>
    </citation>
    <scope>NUCLEOTIDE SEQUENCE</scope>
    <source>
        <strain evidence="2">ECLA1</strain>
    </source>
</reference>
<name>A0AAE1AT22_9GAST</name>
<keyword evidence="1" id="KW-1133">Transmembrane helix</keyword>
<dbReference type="AlphaFoldDB" id="A0AAE1AT22"/>
<protein>
    <submittedName>
        <fullName evidence="2">Uncharacterized protein</fullName>
    </submittedName>
</protein>
<keyword evidence="1" id="KW-0812">Transmembrane</keyword>
<evidence type="ECO:0000256" key="1">
    <source>
        <dbReference type="SAM" id="Phobius"/>
    </source>
</evidence>
<evidence type="ECO:0000313" key="2">
    <source>
        <dbReference type="EMBL" id="KAK3793353.1"/>
    </source>
</evidence>